<dbReference type="EMBL" id="JOKJ01000019">
    <property type="protein sequence ID" value="KEQ05618.1"/>
    <property type="molecule type" value="Genomic_DNA"/>
</dbReference>
<sequence length="178" mass="20403">MKAELVLHSNDDLLCVNAARVSMDKESKLFTFRKDKPKGSDEGLVHYLADHRHWTPFSHARFTIEANDVFINLLNVNPEDIASAVWRTDPLKGSFKFRTSLFGWANLIKKGFVFDHYVGAVVNVLKQHVPHSLKALLPEIGDNVKSRFPVWETEDETDPAFIDVTMRETIPIFIARQR</sequence>
<dbReference type="AlphaFoldDB" id="A0A922P2B9"/>
<dbReference type="GO" id="GO:0050797">
    <property type="term" value="F:thymidylate synthase (FAD) activity"/>
    <property type="evidence" value="ECO:0007669"/>
    <property type="project" value="InterPro"/>
</dbReference>
<dbReference type="Gene3D" id="3.30.1360.170">
    <property type="match status" value="1"/>
</dbReference>
<dbReference type="Pfam" id="PF02511">
    <property type="entry name" value="Thy1"/>
    <property type="match status" value="1"/>
</dbReference>
<evidence type="ECO:0008006" key="3">
    <source>
        <dbReference type="Google" id="ProtNLM"/>
    </source>
</evidence>
<dbReference type="SUPFAM" id="SSF69796">
    <property type="entry name" value="Thymidylate synthase-complementing protein Thy1"/>
    <property type="match status" value="1"/>
</dbReference>
<accession>A0A922P2B9</accession>
<comment type="caution">
    <text evidence="1">The sequence shown here is derived from an EMBL/GenBank/DDBJ whole genome shotgun (WGS) entry which is preliminary data.</text>
</comment>
<dbReference type="InterPro" id="IPR036098">
    <property type="entry name" value="Thymidylate_synthase_ThyX_sf"/>
</dbReference>
<evidence type="ECO:0000313" key="2">
    <source>
        <dbReference type="Proteomes" id="UP000052167"/>
    </source>
</evidence>
<dbReference type="InterPro" id="IPR003669">
    <property type="entry name" value="Thymidylate_synthase_ThyX"/>
</dbReference>
<dbReference type="Proteomes" id="UP000052167">
    <property type="component" value="Unassembled WGS sequence"/>
</dbReference>
<name>A0A922P2B9_9HYPH</name>
<keyword evidence="2" id="KW-1185">Reference proteome</keyword>
<dbReference type="OrthoDB" id="9774464at2"/>
<organism evidence="1 2">
    <name type="scientific">Pseudorhizobium pelagicum</name>
    <dbReference type="NCBI Taxonomy" id="1509405"/>
    <lineage>
        <taxon>Bacteria</taxon>
        <taxon>Pseudomonadati</taxon>
        <taxon>Pseudomonadota</taxon>
        <taxon>Alphaproteobacteria</taxon>
        <taxon>Hyphomicrobiales</taxon>
        <taxon>Rhizobiaceae</taxon>
        <taxon>Rhizobium/Agrobacterium group</taxon>
        <taxon>Pseudorhizobium</taxon>
    </lineage>
</organism>
<protein>
    <recommendedName>
        <fullName evidence="3">Thymidylate synthase</fullName>
    </recommendedName>
</protein>
<dbReference type="RefSeq" id="WP_037189847.1">
    <property type="nucleotide sequence ID" value="NZ_JOKJ01000019.1"/>
</dbReference>
<dbReference type="GO" id="GO:0006231">
    <property type="term" value="P:dTMP biosynthetic process"/>
    <property type="evidence" value="ECO:0007669"/>
    <property type="project" value="InterPro"/>
</dbReference>
<evidence type="ECO:0000313" key="1">
    <source>
        <dbReference type="EMBL" id="KEQ05618.1"/>
    </source>
</evidence>
<proteinExistence type="predicted"/>
<gene>
    <name evidence="1" type="ORF">GV68_08805</name>
</gene>
<reference evidence="1 2" key="1">
    <citation type="submission" date="2014-06" db="EMBL/GenBank/DDBJ databases">
        <title>Rhizobium pelagicum/R2-400B4.</title>
        <authorList>
            <person name="Kimes N.E."/>
            <person name="Lopez-Perez M."/>
        </authorList>
    </citation>
    <scope>NUCLEOTIDE SEQUENCE [LARGE SCALE GENOMIC DNA]</scope>
    <source>
        <strain evidence="1 2">R2-400B4</strain>
    </source>
</reference>
<dbReference type="GO" id="GO:0050660">
    <property type="term" value="F:flavin adenine dinucleotide binding"/>
    <property type="evidence" value="ECO:0007669"/>
    <property type="project" value="InterPro"/>
</dbReference>